<accession>A0A8C5USL8</accession>
<dbReference type="GO" id="GO:0004713">
    <property type="term" value="F:protein tyrosine kinase activity"/>
    <property type="evidence" value="ECO:0007669"/>
    <property type="project" value="UniProtKB-KW"/>
</dbReference>
<dbReference type="InterPro" id="IPR011009">
    <property type="entry name" value="Kinase-like_dom_sf"/>
</dbReference>
<evidence type="ECO:0000256" key="18">
    <source>
        <dbReference type="SAM" id="Coils"/>
    </source>
</evidence>
<evidence type="ECO:0000256" key="4">
    <source>
        <dbReference type="ARBA" id="ARBA00022741"/>
    </source>
</evidence>
<dbReference type="InterPro" id="IPR050915">
    <property type="entry name" value="MAP_kinase_kinase"/>
</dbReference>
<dbReference type="GO" id="GO:0005739">
    <property type="term" value="C:mitochondrion"/>
    <property type="evidence" value="ECO:0007669"/>
    <property type="project" value="UniProtKB-ARBA"/>
</dbReference>
<dbReference type="GO" id="GO:0005925">
    <property type="term" value="C:focal adhesion"/>
    <property type="evidence" value="ECO:0007669"/>
    <property type="project" value="UniProtKB-ARBA"/>
</dbReference>
<evidence type="ECO:0000256" key="15">
    <source>
        <dbReference type="ARBA" id="ARBA00051693"/>
    </source>
</evidence>
<protein>
    <recommendedName>
        <fullName evidence="10">Dual specificity mitogen-activated protein kinase kinase 2</fullName>
        <ecNumber evidence="9">2.7.12.2</ecNumber>
    </recommendedName>
    <alternativeName>
        <fullName evidence="12">ERK activator kinase 2</fullName>
    </alternativeName>
    <alternativeName>
        <fullName evidence="11">MAPK/ERK kinase 2</fullName>
    </alternativeName>
</protein>
<evidence type="ECO:0000256" key="7">
    <source>
        <dbReference type="ARBA" id="ARBA00023137"/>
    </source>
</evidence>
<name>A0A8C5USL8_MICMU</name>
<feature type="domain" description="Protein kinase" evidence="20">
    <location>
        <begin position="72"/>
        <end position="355"/>
    </location>
</feature>
<dbReference type="PANTHER" id="PTHR47448">
    <property type="entry name" value="DUAL SPECIFICITY MITOGEN-ACTIVATED PROTEIN KINASE KINASE DSOR1-LIKE PROTEIN"/>
    <property type="match status" value="1"/>
</dbReference>
<evidence type="ECO:0000256" key="9">
    <source>
        <dbReference type="ARBA" id="ARBA00038999"/>
    </source>
</evidence>
<dbReference type="FunFam" id="3.30.200.20:FF:000100">
    <property type="entry name" value="Dual specificity mitogen-activated protein kinase kinase 1"/>
    <property type="match status" value="1"/>
</dbReference>
<dbReference type="PANTHER" id="PTHR47448:SF3">
    <property type="entry name" value="MITOGEN-ACTIVATED PROTEIN KINASE KINASE 2"/>
    <property type="match status" value="1"/>
</dbReference>
<dbReference type="GO" id="GO:0005769">
    <property type="term" value="C:early endosome"/>
    <property type="evidence" value="ECO:0007669"/>
    <property type="project" value="UniProtKB-ARBA"/>
</dbReference>
<reference evidence="21" key="3">
    <citation type="submission" date="2025-09" db="UniProtKB">
        <authorList>
            <consortium name="Ensembl"/>
        </authorList>
    </citation>
    <scope>IDENTIFICATION</scope>
</reference>
<dbReference type="AlphaFoldDB" id="A0A8C5USL8"/>
<dbReference type="GeneTree" id="ENSGT00940000153487"/>
<evidence type="ECO:0000313" key="21">
    <source>
        <dbReference type="Ensembl" id="ENSMICP00000003113.3"/>
    </source>
</evidence>
<dbReference type="GO" id="GO:0005524">
    <property type="term" value="F:ATP binding"/>
    <property type="evidence" value="ECO:0007669"/>
    <property type="project" value="UniProtKB-UniRule"/>
</dbReference>
<dbReference type="GO" id="GO:0005829">
    <property type="term" value="C:cytosol"/>
    <property type="evidence" value="ECO:0007669"/>
    <property type="project" value="UniProtKB-ARBA"/>
</dbReference>
<dbReference type="PROSITE" id="PS50011">
    <property type="entry name" value="PROTEIN_KINASE_DOM"/>
    <property type="match status" value="1"/>
</dbReference>
<keyword evidence="7" id="KW-0829">Tyrosine-protein kinase</keyword>
<keyword evidence="22" id="KW-1185">Reference proteome</keyword>
<dbReference type="SUPFAM" id="SSF56112">
    <property type="entry name" value="Protein kinase-like (PK-like)"/>
    <property type="match status" value="1"/>
</dbReference>
<dbReference type="Gene3D" id="1.10.510.10">
    <property type="entry name" value="Transferase(Phosphotransferase) domain 1"/>
    <property type="match status" value="1"/>
</dbReference>
<dbReference type="GO" id="GO:0005770">
    <property type="term" value="C:late endosome"/>
    <property type="evidence" value="ECO:0007669"/>
    <property type="project" value="UniProtKB-ARBA"/>
</dbReference>
<dbReference type="PROSITE" id="PS00108">
    <property type="entry name" value="PROTEIN_KINASE_ST"/>
    <property type="match status" value="1"/>
</dbReference>
<feature type="coiled-coil region" evidence="18">
    <location>
        <begin position="27"/>
        <end position="57"/>
    </location>
</feature>
<dbReference type="GO" id="GO:0004708">
    <property type="term" value="F:MAP kinase kinase activity"/>
    <property type="evidence" value="ECO:0007669"/>
    <property type="project" value="UniProtKB-EC"/>
</dbReference>
<evidence type="ECO:0000256" key="2">
    <source>
        <dbReference type="ARBA" id="ARBA00022553"/>
    </source>
</evidence>
<dbReference type="GO" id="GO:2000641">
    <property type="term" value="P:regulation of early endosome to late endosome transport"/>
    <property type="evidence" value="ECO:0007669"/>
    <property type="project" value="UniProtKB-ARBA"/>
</dbReference>
<comment type="similarity">
    <text evidence="8">Belongs to the protein kinase superfamily. STE Ser/Thr protein kinase family. MAP kinase kinase subfamily.</text>
</comment>
<evidence type="ECO:0000256" key="17">
    <source>
        <dbReference type="RuleBase" id="RU000304"/>
    </source>
</evidence>
<dbReference type="Proteomes" id="UP000694394">
    <property type="component" value="Chromosome 24"/>
</dbReference>
<dbReference type="GO" id="GO:0005078">
    <property type="term" value="F:MAP-kinase scaffold activity"/>
    <property type="evidence" value="ECO:0007669"/>
    <property type="project" value="UniProtKB-ARBA"/>
</dbReference>
<dbReference type="InterPro" id="IPR008271">
    <property type="entry name" value="Ser/Thr_kinase_AS"/>
</dbReference>
<organism evidence="21 22">
    <name type="scientific">Microcebus murinus</name>
    <name type="common">Gray mouse lemur</name>
    <name type="synonym">Lemur murinus</name>
    <dbReference type="NCBI Taxonomy" id="30608"/>
    <lineage>
        <taxon>Eukaryota</taxon>
        <taxon>Metazoa</taxon>
        <taxon>Chordata</taxon>
        <taxon>Craniata</taxon>
        <taxon>Vertebrata</taxon>
        <taxon>Euteleostomi</taxon>
        <taxon>Mammalia</taxon>
        <taxon>Eutheria</taxon>
        <taxon>Euarchontoglires</taxon>
        <taxon>Primates</taxon>
        <taxon>Strepsirrhini</taxon>
        <taxon>Lemuriformes</taxon>
        <taxon>Cheirogaleidae</taxon>
        <taxon>Microcebus</taxon>
    </lineage>
</organism>
<gene>
    <name evidence="21" type="primary">MAP2K2</name>
</gene>
<evidence type="ECO:0000256" key="11">
    <source>
        <dbReference type="ARBA" id="ARBA00042277"/>
    </source>
</evidence>
<keyword evidence="3" id="KW-0808">Transferase</keyword>
<evidence type="ECO:0000256" key="5">
    <source>
        <dbReference type="ARBA" id="ARBA00022777"/>
    </source>
</evidence>
<feature type="region of interest" description="Disordered" evidence="19">
    <location>
        <begin position="286"/>
        <end position="305"/>
    </location>
</feature>
<evidence type="ECO:0000256" key="13">
    <source>
        <dbReference type="ARBA" id="ARBA00049014"/>
    </source>
</evidence>
<evidence type="ECO:0000256" key="19">
    <source>
        <dbReference type="SAM" id="MobiDB-lite"/>
    </source>
</evidence>
<keyword evidence="6 16" id="KW-0067">ATP-binding</keyword>
<keyword evidence="4 16" id="KW-0547">Nucleotide-binding</keyword>
<keyword evidence="2" id="KW-0597">Phosphoprotein</keyword>
<dbReference type="EMBL" id="ABDC03028034">
    <property type="status" value="NOT_ANNOTATED_CDS"/>
    <property type="molecule type" value="Genomic_DNA"/>
</dbReference>
<evidence type="ECO:0000256" key="3">
    <source>
        <dbReference type="ARBA" id="ARBA00022679"/>
    </source>
</evidence>
<dbReference type="SMART" id="SM00220">
    <property type="entry name" value="S_TKc"/>
    <property type="match status" value="1"/>
</dbReference>
<evidence type="ECO:0000256" key="14">
    <source>
        <dbReference type="ARBA" id="ARBA00049299"/>
    </source>
</evidence>
<evidence type="ECO:0000256" key="8">
    <source>
        <dbReference type="ARBA" id="ARBA00038035"/>
    </source>
</evidence>
<dbReference type="InterPro" id="IPR017441">
    <property type="entry name" value="Protein_kinase_ATP_BS"/>
</dbReference>
<keyword evidence="1 17" id="KW-0723">Serine/threonine-protein kinase</keyword>
<keyword evidence="5" id="KW-0418">Kinase</keyword>
<evidence type="ECO:0000256" key="16">
    <source>
        <dbReference type="PROSITE-ProRule" id="PRU10141"/>
    </source>
</evidence>
<proteinExistence type="inferred from homology"/>
<comment type="catalytic activity">
    <reaction evidence="15">
        <text>L-tyrosyl-[protein] + ATP = O-phospho-L-tyrosyl-[protein] + ADP + H(+)</text>
        <dbReference type="Rhea" id="RHEA:10596"/>
        <dbReference type="Rhea" id="RHEA-COMP:10136"/>
        <dbReference type="Rhea" id="RHEA-COMP:20101"/>
        <dbReference type="ChEBI" id="CHEBI:15378"/>
        <dbReference type="ChEBI" id="CHEBI:30616"/>
        <dbReference type="ChEBI" id="CHEBI:46858"/>
        <dbReference type="ChEBI" id="CHEBI:61978"/>
        <dbReference type="ChEBI" id="CHEBI:456216"/>
        <dbReference type="EC" id="2.7.12.2"/>
    </reaction>
</comment>
<dbReference type="Pfam" id="PF00069">
    <property type="entry name" value="Pkinase"/>
    <property type="match status" value="1"/>
</dbReference>
<dbReference type="FunFam" id="1.10.510.10:FF:000115">
    <property type="entry name" value="Dual specificity mitogen-activated protein kinase kinase 1"/>
    <property type="match status" value="1"/>
</dbReference>
<dbReference type="PROSITE" id="PS00107">
    <property type="entry name" value="PROTEIN_KINASE_ATP"/>
    <property type="match status" value="1"/>
</dbReference>
<evidence type="ECO:0000259" key="20">
    <source>
        <dbReference type="PROSITE" id="PS50011"/>
    </source>
</evidence>
<dbReference type="Ensembl" id="ENSMICT00000003423.3">
    <property type="protein sequence ID" value="ENSMICP00000003113.3"/>
    <property type="gene ID" value="ENSMICG00000028081.2"/>
</dbReference>
<feature type="binding site" evidence="16">
    <location>
        <position position="101"/>
    </location>
    <ligand>
        <name>ATP</name>
        <dbReference type="ChEBI" id="CHEBI:30616"/>
    </ligand>
</feature>
<dbReference type="GO" id="GO:0004674">
    <property type="term" value="F:protein serine/threonine kinase activity"/>
    <property type="evidence" value="ECO:0007669"/>
    <property type="project" value="UniProtKB-KW"/>
</dbReference>
<dbReference type="InterPro" id="IPR000719">
    <property type="entry name" value="Prot_kinase_dom"/>
</dbReference>
<comment type="catalytic activity">
    <reaction evidence="13">
        <text>L-seryl-[protein] + ATP = O-phospho-L-seryl-[protein] + ADP + H(+)</text>
        <dbReference type="Rhea" id="RHEA:17989"/>
        <dbReference type="Rhea" id="RHEA-COMP:9863"/>
        <dbReference type="Rhea" id="RHEA-COMP:11604"/>
        <dbReference type="ChEBI" id="CHEBI:15378"/>
        <dbReference type="ChEBI" id="CHEBI:29999"/>
        <dbReference type="ChEBI" id="CHEBI:30616"/>
        <dbReference type="ChEBI" id="CHEBI:83421"/>
        <dbReference type="ChEBI" id="CHEBI:456216"/>
        <dbReference type="EC" id="2.7.12.2"/>
    </reaction>
</comment>
<comment type="catalytic activity">
    <reaction evidence="14">
        <text>L-threonyl-[protein] + ATP = O-phospho-L-threonyl-[protein] + ADP + H(+)</text>
        <dbReference type="Rhea" id="RHEA:46608"/>
        <dbReference type="Rhea" id="RHEA-COMP:11060"/>
        <dbReference type="Rhea" id="RHEA-COMP:11605"/>
        <dbReference type="ChEBI" id="CHEBI:15378"/>
        <dbReference type="ChEBI" id="CHEBI:30013"/>
        <dbReference type="ChEBI" id="CHEBI:30616"/>
        <dbReference type="ChEBI" id="CHEBI:61977"/>
        <dbReference type="ChEBI" id="CHEBI:456216"/>
        <dbReference type="EC" id="2.7.12.2"/>
    </reaction>
</comment>
<dbReference type="CDD" id="cd06615">
    <property type="entry name" value="PKc_MEK"/>
    <property type="match status" value="1"/>
</dbReference>
<evidence type="ECO:0000256" key="1">
    <source>
        <dbReference type="ARBA" id="ARBA00022527"/>
    </source>
</evidence>
<dbReference type="GO" id="GO:0032872">
    <property type="term" value="P:regulation of stress-activated MAPK cascade"/>
    <property type="evidence" value="ECO:0007669"/>
    <property type="project" value="UniProtKB-ARBA"/>
</dbReference>
<evidence type="ECO:0000313" key="22">
    <source>
        <dbReference type="Proteomes" id="UP000694394"/>
    </source>
</evidence>
<dbReference type="GO" id="GO:0090170">
    <property type="term" value="P:regulation of Golgi inheritance"/>
    <property type="evidence" value="ECO:0007669"/>
    <property type="project" value="UniProtKB-ARBA"/>
</dbReference>
<keyword evidence="18" id="KW-0175">Coiled coil</keyword>
<sequence length="386" mass="42650">MLARRKPVLPALTINPAIAEGPSPTSEGASEANLADLQKKLEELELDEQQKKRLEAFLTQKAKVGELKDDDFERISELGAGNGGVVTKVQHRPSGLIMARKLIHLEIKPAIRNQIIRELQVLHECNSPYIVGFYGAFYSDGEISICMEHMDGGSLDQVLKAARRVPEEILGKVSIAVLRGLAYLREKHQIMHRDVKPSNILVNSRGEIKLCDFGVSGQLIDSMANSFVGTRSYMSPERLQGTHYSVQSDIWSMGLSLVELSIGRYPIPPPDAKELEAIFGRPMVDGAEGEPHSISPRHEATPSHPVSVLPAGHGVDSRPAMAIFELLDYIVNEPPPKLPNGVFTPDFQEFNHAFIKRSEVEEVDFAGWLCKTLRLNQPSTPTRTAV</sequence>
<reference evidence="21" key="1">
    <citation type="submission" date="2016-12" db="EMBL/GenBank/DDBJ databases">
        <title>Mouse lemur reference genome and diversity panel.</title>
        <authorList>
            <person name="Harris R."/>
            <person name="Larsen P."/>
            <person name="Liu Y."/>
            <person name="Hughes D.S."/>
            <person name="Murali S."/>
            <person name="Raveendran M."/>
            <person name="Korchina V."/>
            <person name="Wang M."/>
            <person name="Jhangiani S."/>
            <person name="Bandaranaike D."/>
            <person name="Bellair M."/>
            <person name="Blankenburg K."/>
            <person name="Chao H."/>
            <person name="Dahdouli M."/>
            <person name="Dinh H."/>
            <person name="Doddapaneni H."/>
            <person name="English A."/>
            <person name="Firestine M."/>
            <person name="Gnanaolivu R."/>
            <person name="Gross S."/>
            <person name="Hernandez B."/>
            <person name="Javaid M."/>
            <person name="Jayaseelan J."/>
            <person name="Jones J."/>
            <person name="Khan Z."/>
            <person name="Kovar C."/>
            <person name="Kurapati P."/>
            <person name="Le B."/>
            <person name="Lee S."/>
            <person name="Li M."/>
            <person name="Mathew T."/>
            <person name="Narasimhan A."/>
            <person name="Ngo D."/>
            <person name="Nguyen L."/>
            <person name="Okwuonu G."/>
            <person name="Ongeri F."/>
            <person name="Osuji N."/>
            <person name="Pu L.-L."/>
            <person name="Puazo M."/>
            <person name="Quiroz J."/>
            <person name="Raj R."/>
            <person name="Rajbhandari K."/>
            <person name="Reid J.G."/>
            <person name="Santibanez J."/>
            <person name="Sexton D."/>
            <person name="Skinner E."/>
            <person name="Vee V."/>
            <person name="Weissenberger G."/>
            <person name="Wu Y."/>
            <person name="Xin Y."/>
            <person name="Han Y."/>
            <person name="Campbell C."/>
            <person name="Brown A."/>
            <person name="Sullivan B."/>
            <person name="Shelton J."/>
            <person name="Brown S."/>
            <person name="Dudchenko O."/>
            <person name="Machol I."/>
            <person name="Durand N."/>
            <person name="Shamim M."/>
            <person name="Lieberman A."/>
            <person name="Muzny D.M."/>
            <person name="Richards S."/>
            <person name="Yoder A."/>
            <person name="Worley K.C."/>
            <person name="Rogers J."/>
            <person name="Gibbs R.A."/>
        </authorList>
    </citation>
    <scope>NUCLEOTIDE SEQUENCE [LARGE SCALE GENOMIC DNA]</scope>
</reference>
<evidence type="ECO:0000256" key="6">
    <source>
        <dbReference type="ARBA" id="ARBA00022840"/>
    </source>
</evidence>
<dbReference type="Gene3D" id="3.30.200.20">
    <property type="entry name" value="Phosphorylase Kinase, domain 1"/>
    <property type="match status" value="1"/>
</dbReference>
<dbReference type="EC" id="2.7.12.2" evidence="9"/>
<evidence type="ECO:0000256" key="12">
    <source>
        <dbReference type="ARBA" id="ARBA00042349"/>
    </source>
</evidence>
<reference evidence="21" key="2">
    <citation type="submission" date="2025-08" db="UniProtKB">
        <authorList>
            <consortium name="Ensembl"/>
        </authorList>
    </citation>
    <scope>IDENTIFICATION</scope>
</reference>
<evidence type="ECO:0000256" key="10">
    <source>
        <dbReference type="ARBA" id="ARBA00040617"/>
    </source>
</evidence>